<evidence type="ECO:0000256" key="1">
    <source>
        <dbReference type="SAM" id="SignalP"/>
    </source>
</evidence>
<protein>
    <submittedName>
        <fullName evidence="2">Uncharacterized protein</fullName>
    </submittedName>
</protein>
<accession>A0A151K2G2</accession>
<dbReference type="AlphaFoldDB" id="A0A151K2G2"/>
<organism evidence="2 3">
    <name type="scientific">Cyphomyrmex costatus</name>
    <dbReference type="NCBI Taxonomy" id="456900"/>
    <lineage>
        <taxon>Eukaryota</taxon>
        <taxon>Metazoa</taxon>
        <taxon>Ecdysozoa</taxon>
        <taxon>Arthropoda</taxon>
        <taxon>Hexapoda</taxon>
        <taxon>Insecta</taxon>
        <taxon>Pterygota</taxon>
        <taxon>Neoptera</taxon>
        <taxon>Endopterygota</taxon>
        <taxon>Hymenoptera</taxon>
        <taxon>Apocrita</taxon>
        <taxon>Aculeata</taxon>
        <taxon>Formicoidea</taxon>
        <taxon>Formicidae</taxon>
        <taxon>Myrmicinae</taxon>
        <taxon>Cyphomyrmex</taxon>
    </lineage>
</organism>
<evidence type="ECO:0000313" key="3">
    <source>
        <dbReference type="Proteomes" id="UP000078542"/>
    </source>
</evidence>
<proteinExistence type="predicted"/>
<dbReference type="PANTHER" id="PTHR31511">
    <property type="entry name" value="PROTEIN CBG23764"/>
    <property type="match status" value="1"/>
</dbReference>
<feature type="chain" id="PRO_5007583100" evidence="1">
    <location>
        <begin position="19"/>
        <end position="188"/>
    </location>
</feature>
<gene>
    <name evidence="2" type="ORF">ALC62_11038</name>
</gene>
<feature type="signal peptide" evidence="1">
    <location>
        <begin position="1"/>
        <end position="18"/>
    </location>
</feature>
<keyword evidence="3" id="KW-1185">Reference proteome</keyword>
<sequence length="188" mass="21683">VLNLIFFFFSCLHYFNTSQKLEIHCEDCGKLNKCAIRLPSEEKKWLEFHNYGMKERAPFVVYADLECVLRKTEDTATSTSSYAYQQHEVSIGYYVRCSYDDTLSAYRFRRDNDCVSWFASQLEDLAYRAKTIFALTGLWISRETTGRNSTVQRTVTSVRVRSRRVMSGHAVTATSPGDIAAQRIKHAT</sequence>
<keyword evidence="1" id="KW-0732">Signal</keyword>
<evidence type="ECO:0000313" key="2">
    <source>
        <dbReference type="EMBL" id="KYN50310.1"/>
    </source>
</evidence>
<feature type="non-terminal residue" evidence="2">
    <location>
        <position position="1"/>
    </location>
</feature>
<comment type="caution">
    <text evidence="2">The sequence shown here is derived from an EMBL/GenBank/DDBJ whole genome shotgun (WGS) entry which is preliminary data.</text>
</comment>
<dbReference type="PANTHER" id="PTHR31511:SF12">
    <property type="entry name" value="RHO TERMINATION FACTOR N-TERMINAL DOMAIN-CONTAINING PROTEIN"/>
    <property type="match status" value="1"/>
</dbReference>
<dbReference type="Proteomes" id="UP000078542">
    <property type="component" value="Unassembled WGS sequence"/>
</dbReference>
<dbReference type="EMBL" id="LKEX01020675">
    <property type="protein sequence ID" value="KYN50310.1"/>
    <property type="molecule type" value="Genomic_DNA"/>
</dbReference>
<name>A0A151K2G2_9HYME</name>
<reference evidence="2 3" key="1">
    <citation type="submission" date="2016-03" db="EMBL/GenBank/DDBJ databases">
        <title>Cyphomyrmex costatus WGS genome.</title>
        <authorList>
            <person name="Nygaard S."/>
            <person name="Hu H."/>
            <person name="Boomsma J."/>
            <person name="Zhang G."/>
        </authorList>
    </citation>
    <scope>NUCLEOTIDE SEQUENCE [LARGE SCALE GENOMIC DNA]</scope>
    <source>
        <strain evidence="2">MS0001</strain>
        <tissue evidence="2">Whole body</tissue>
    </source>
</reference>